<name>A0A8J5HRB3_ZINOF</name>
<keyword evidence="3" id="KW-1185">Reference proteome</keyword>
<evidence type="ECO:0000313" key="2">
    <source>
        <dbReference type="EMBL" id="KAG6523354.1"/>
    </source>
</evidence>
<evidence type="ECO:0000313" key="3">
    <source>
        <dbReference type="Proteomes" id="UP000734854"/>
    </source>
</evidence>
<evidence type="ECO:0008006" key="4">
    <source>
        <dbReference type="Google" id="ProtNLM"/>
    </source>
</evidence>
<reference evidence="2 3" key="1">
    <citation type="submission" date="2020-08" db="EMBL/GenBank/DDBJ databases">
        <title>Plant Genome Project.</title>
        <authorList>
            <person name="Zhang R.-G."/>
        </authorList>
    </citation>
    <scope>NUCLEOTIDE SEQUENCE [LARGE SCALE GENOMIC DNA]</scope>
    <source>
        <tissue evidence="2">Rhizome</tissue>
    </source>
</reference>
<feature type="region of interest" description="Disordered" evidence="1">
    <location>
        <begin position="65"/>
        <end position="105"/>
    </location>
</feature>
<protein>
    <recommendedName>
        <fullName evidence="4">BED-type domain-containing protein</fullName>
    </recommendedName>
</protein>
<dbReference type="PANTHER" id="PTHR46951:SF2">
    <property type="entry name" value="BED-TYPE DOMAIN-CONTAINING PROTEIN"/>
    <property type="match status" value="1"/>
</dbReference>
<accession>A0A8J5HRB3</accession>
<organism evidence="2 3">
    <name type="scientific">Zingiber officinale</name>
    <name type="common">Ginger</name>
    <name type="synonym">Amomum zingiber</name>
    <dbReference type="NCBI Taxonomy" id="94328"/>
    <lineage>
        <taxon>Eukaryota</taxon>
        <taxon>Viridiplantae</taxon>
        <taxon>Streptophyta</taxon>
        <taxon>Embryophyta</taxon>
        <taxon>Tracheophyta</taxon>
        <taxon>Spermatophyta</taxon>
        <taxon>Magnoliopsida</taxon>
        <taxon>Liliopsida</taxon>
        <taxon>Zingiberales</taxon>
        <taxon>Zingiberaceae</taxon>
        <taxon>Zingiber</taxon>
    </lineage>
</organism>
<dbReference type="AlphaFoldDB" id="A0A8J5HRB3"/>
<dbReference type="PANTHER" id="PTHR46951">
    <property type="entry name" value="BED-TYPE DOMAIN-CONTAINING PROTEIN"/>
    <property type="match status" value="1"/>
</dbReference>
<proteinExistence type="predicted"/>
<evidence type="ECO:0000256" key="1">
    <source>
        <dbReference type="SAM" id="MobiDB-lite"/>
    </source>
</evidence>
<dbReference type="EMBL" id="JACMSC010000004">
    <property type="protein sequence ID" value="KAG6523354.1"/>
    <property type="molecule type" value="Genomic_DNA"/>
</dbReference>
<gene>
    <name evidence="2" type="ORF">ZIOFF_013210</name>
</gene>
<sequence length="271" mass="30585">MTPNPDIGWQFGQMVGDNRKTIRCKFCGKVITGGITRLKQYIAHVTGNVEICHKAHKEISSMLRKHLQDSKTSRSSMQRKKQIALDSITQNTRVSESGSSGGDDIEDIENRELQKAIKEGRKTRVIEEQMRNRYGQGFSGSSSGLDPDSGPYNQSMINTIAEAGTGIKGPKGRQIGDLKRMCTSGDWEADNNTSKRRKEAENIASIIMDGRFWKRAHDICAAIEPLVKVLKLVDQDQKPTMSIIYEAMDRAKMEIKDNTRDWQSYWDIIDN</sequence>
<comment type="caution">
    <text evidence="2">The sequence shown here is derived from an EMBL/GenBank/DDBJ whole genome shotgun (WGS) entry which is preliminary data.</text>
</comment>
<dbReference type="Proteomes" id="UP000734854">
    <property type="component" value="Unassembled WGS sequence"/>
</dbReference>